<dbReference type="EMBL" id="JBHTFQ010000001">
    <property type="protein sequence ID" value="MFC7702576.1"/>
    <property type="molecule type" value="Genomic_DNA"/>
</dbReference>
<dbReference type="RefSeq" id="WP_377397206.1">
    <property type="nucleotide sequence ID" value="NZ_JBHTFQ010000001.1"/>
</dbReference>
<evidence type="ECO:0000259" key="1">
    <source>
        <dbReference type="Pfam" id="PF00700"/>
    </source>
</evidence>
<comment type="caution">
    <text evidence="2">The sequence shown here is derived from an EMBL/GenBank/DDBJ whole genome shotgun (WGS) entry which is preliminary data.</text>
</comment>
<gene>
    <name evidence="2" type="ORF">ACFQXB_00015</name>
</gene>
<keyword evidence="2" id="KW-0282">Flagellum</keyword>
<organism evidence="2 3">
    <name type="scientific">Plastorhodobacter daqingensis</name>
    <dbReference type="NCBI Taxonomy" id="1387281"/>
    <lineage>
        <taxon>Bacteria</taxon>
        <taxon>Pseudomonadati</taxon>
        <taxon>Pseudomonadota</taxon>
        <taxon>Alphaproteobacteria</taxon>
        <taxon>Rhodobacterales</taxon>
        <taxon>Paracoccaceae</taxon>
        <taxon>Plastorhodobacter</taxon>
    </lineage>
</organism>
<evidence type="ECO:0000313" key="2">
    <source>
        <dbReference type="EMBL" id="MFC7702576.1"/>
    </source>
</evidence>
<name>A0ABW2UD55_9RHOB</name>
<proteinExistence type="predicted"/>
<dbReference type="Pfam" id="PF00700">
    <property type="entry name" value="Flagellin_C"/>
    <property type="match status" value="1"/>
</dbReference>
<keyword evidence="2" id="KW-0966">Cell projection</keyword>
<keyword evidence="3" id="KW-1185">Reference proteome</keyword>
<protein>
    <submittedName>
        <fullName evidence="2">Flagellin</fullName>
    </submittedName>
</protein>
<sequence>MIILPTGDLARHIILRQQMADVKAGLLRHSNELATGRAIDPGARVKGDFTTLAGIERGLERLKAFKMAATEATLITETLQNALDTTQAMAVDVGNVMLSVASLGQDSSLDAATLSAKDRFATAVSALNMQVAGRTLLAGAATAGPALLPAEDILAALTAATTGAASLADFRATVETWFAAGNAYLGSAQPMSSFTISETESIQLTMTAADPAIGKMLSALALGALLDHPDLAGQTAQRAELAKAAGESLLSNQGPFSALRATLGLAESRVEAAVVRNGVETTTLTQAREAQIGVDQFDSGTQLEAAQTQLETLYAVTARMSRLSLADFLR</sequence>
<feature type="domain" description="Flagellin C-terminal" evidence="1">
    <location>
        <begin position="257"/>
        <end position="328"/>
    </location>
</feature>
<reference evidence="3" key="1">
    <citation type="journal article" date="2019" name="Int. J. Syst. Evol. Microbiol.">
        <title>The Global Catalogue of Microorganisms (GCM) 10K type strain sequencing project: providing services to taxonomists for standard genome sequencing and annotation.</title>
        <authorList>
            <consortium name="The Broad Institute Genomics Platform"/>
            <consortium name="The Broad Institute Genome Sequencing Center for Infectious Disease"/>
            <person name="Wu L."/>
            <person name="Ma J."/>
        </authorList>
    </citation>
    <scope>NUCLEOTIDE SEQUENCE [LARGE SCALE GENOMIC DNA]</scope>
    <source>
        <strain evidence="3">CGMCC 1.12750</strain>
    </source>
</reference>
<accession>A0ABW2UD55</accession>
<dbReference type="Proteomes" id="UP001596516">
    <property type="component" value="Unassembled WGS sequence"/>
</dbReference>
<evidence type="ECO:0000313" key="3">
    <source>
        <dbReference type="Proteomes" id="UP001596516"/>
    </source>
</evidence>
<keyword evidence="2" id="KW-0969">Cilium</keyword>
<dbReference type="InterPro" id="IPR046358">
    <property type="entry name" value="Flagellin_C"/>
</dbReference>
<dbReference type="SUPFAM" id="SSF64518">
    <property type="entry name" value="Phase 1 flagellin"/>
    <property type="match status" value="1"/>
</dbReference>